<evidence type="ECO:0008006" key="4">
    <source>
        <dbReference type="Google" id="ProtNLM"/>
    </source>
</evidence>
<reference evidence="2" key="1">
    <citation type="submission" date="2023-06" db="EMBL/GenBank/DDBJ databases">
        <authorList>
            <person name="Delattre M."/>
        </authorList>
    </citation>
    <scope>NUCLEOTIDE SEQUENCE</scope>
    <source>
        <strain evidence="2">AF72</strain>
    </source>
</reference>
<comment type="caution">
    <text evidence="2">The sequence shown here is derived from an EMBL/GenBank/DDBJ whole genome shotgun (WGS) entry which is preliminary data.</text>
</comment>
<evidence type="ECO:0000313" key="2">
    <source>
        <dbReference type="EMBL" id="CAJ0575672.1"/>
    </source>
</evidence>
<protein>
    <recommendedName>
        <fullName evidence="4">SEA domain-containing protein</fullName>
    </recommendedName>
</protein>
<keyword evidence="1" id="KW-0812">Transmembrane</keyword>
<dbReference type="EMBL" id="CATQJA010002640">
    <property type="protein sequence ID" value="CAJ0575672.1"/>
    <property type="molecule type" value="Genomic_DNA"/>
</dbReference>
<evidence type="ECO:0000313" key="3">
    <source>
        <dbReference type="Proteomes" id="UP001177023"/>
    </source>
</evidence>
<dbReference type="AlphaFoldDB" id="A0AA36G142"/>
<gene>
    <name evidence="2" type="ORF">MSPICULIGERA_LOCUS13981</name>
</gene>
<evidence type="ECO:0000256" key="1">
    <source>
        <dbReference type="SAM" id="Phobius"/>
    </source>
</evidence>
<proteinExistence type="predicted"/>
<keyword evidence="1" id="KW-1133">Transmembrane helix</keyword>
<feature type="non-terminal residue" evidence="2">
    <location>
        <position position="1"/>
    </location>
</feature>
<feature type="transmembrane region" description="Helical" evidence="1">
    <location>
        <begin position="50"/>
        <end position="77"/>
    </location>
</feature>
<keyword evidence="1" id="KW-0472">Membrane</keyword>
<organism evidence="2 3">
    <name type="scientific">Mesorhabditis spiculigera</name>
    <dbReference type="NCBI Taxonomy" id="96644"/>
    <lineage>
        <taxon>Eukaryota</taxon>
        <taxon>Metazoa</taxon>
        <taxon>Ecdysozoa</taxon>
        <taxon>Nematoda</taxon>
        <taxon>Chromadorea</taxon>
        <taxon>Rhabditida</taxon>
        <taxon>Rhabditina</taxon>
        <taxon>Rhabditomorpha</taxon>
        <taxon>Rhabditoidea</taxon>
        <taxon>Rhabditidae</taxon>
        <taxon>Mesorhabditinae</taxon>
        <taxon>Mesorhabditis</taxon>
    </lineage>
</organism>
<keyword evidence="3" id="KW-1185">Reference proteome</keyword>
<accession>A0AA36G142</accession>
<sequence length="222" mass="23846">MSYSTGSAVYQPRNTGEDYMRNNFHFVSTARASSPNSKISFSGSSGSKKWLIAALAVIGFLLLAAIVIIILFATGVLGGSDETVQTLAPGPFTNAPIVDRFVNRTFTCEVFILKQANSYYDDANSFYTLQAKRIASEAIASVLGRTPIGGLGLRTELVGLSNSGEDVALRFRLRIRVPQSSDIDATVIRNTVLTTRTLNELSTAMNGVAIDTSPARVLVQLS</sequence>
<dbReference type="Proteomes" id="UP001177023">
    <property type="component" value="Unassembled WGS sequence"/>
</dbReference>
<name>A0AA36G142_9BILA</name>